<dbReference type="EMBL" id="SMMG02000006">
    <property type="protein sequence ID" value="KAA3470333.1"/>
    <property type="molecule type" value="Genomic_DNA"/>
</dbReference>
<keyword evidence="2" id="KW-0548">Nucleotidyltransferase</keyword>
<dbReference type="Proteomes" id="UP000325315">
    <property type="component" value="Unassembled WGS sequence"/>
</dbReference>
<dbReference type="OrthoDB" id="1002480at2759"/>
<evidence type="ECO:0000313" key="2">
    <source>
        <dbReference type="EMBL" id="KAA3470333.1"/>
    </source>
</evidence>
<keyword evidence="1" id="KW-0472">Membrane</keyword>
<gene>
    <name evidence="2" type="ORF">EPI10_016047</name>
</gene>
<keyword evidence="3" id="KW-1185">Reference proteome</keyword>
<comment type="caution">
    <text evidence="2">The sequence shown here is derived from an EMBL/GenBank/DDBJ whole genome shotgun (WGS) entry which is preliminary data.</text>
</comment>
<keyword evidence="2" id="KW-0695">RNA-directed DNA polymerase</keyword>
<organism evidence="2 3">
    <name type="scientific">Gossypium australe</name>
    <dbReference type="NCBI Taxonomy" id="47621"/>
    <lineage>
        <taxon>Eukaryota</taxon>
        <taxon>Viridiplantae</taxon>
        <taxon>Streptophyta</taxon>
        <taxon>Embryophyta</taxon>
        <taxon>Tracheophyta</taxon>
        <taxon>Spermatophyta</taxon>
        <taxon>Magnoliopsida</taxon>
        <taxon>eudicotyledons</taxon>
        <taxon>Gunneridae</taxon>
        <taxon>Pentapetalae</taxon>
        <taxon>rosids</taxon>
        <taxon>malvids</taxon>
        <taxon>Malvales</taxon>
        <taxon>Malvaceae</taxon>
        <taxon>Malvoideae</taxon>
        <taxon>Gossypium</taxon>
    </lineage>
</organism>
<protein>
    <submittedName>
        <fullName evidence="2">Reverse transcriptase</fullName>
    </submittedName>
</protein>
<feature type="transmembrane region" description="Helical" evidence="1">
    <location>
        <begin position="74"/>
        <end position="94"/>
    </location>
</feature>
<keyword evidence="1" id="KW-0812">Transmembrane</keyword>
<name>A0A5B6VMK6_9ROSI</name>
<accession>A0A5B6VMK6</accession>
<dbReference type="Gene3D" id="3.60.10.10">
    <property type="entry name" value="Endonuclease/exonuclease/phosphatase"/>
    <property type="match status" value="1"/>
</dbReference>
<keyword evidence="1" id="KW-1133">Transmembrane helix</keyword>
<sequence length="140" mass="15782">MIILFWNIRGFNNPLKQKLVVDRLVRLKIDVCCLLETRVKCNSSLGNIFKGGTLFPIMIILLMAEFSLFGRVLVLWMCCMSLVNKVFFLAIYACNDGVSCRKLWPHLCSMSGQVGDTPWLLGGGFNVTLSLEESYSFDSS</sequence>
<keyword evidence="2" id="KW-0808">Transferase</keyword>
<proteinExistence type="predicted"/>
<evidence type="ECO:0000256" key="1">
    <source>
        <dbReference type="SAM" id="Phobius"/>
    </source>
</evidence>
<dbReference type="InterPro" id="IPR036691">
    <property type="entry name" value="Endo/exonu/phosph_ase_sf"/>
</dbReference>
<dbReference type="GO" id="GO:0003964">
    <property type="term" value="F:RNA-directed DNA polymerase activity"/>
    <property type="evidence" value="ECO:0007669"/>
    <property type="project" value="UniProtKB-KW"/>
</dbReference>
<dbReference type="SUPFAM" id="SSF56219">
    <property type="entry name" value="DNase I-like"/>
    <property type="match status" value="1"/>
</dbReference>
<reference evidence="3" key="1">
    <citation type="journal article" date="2019" name="Plant Biotechnol. J.">
        <title>Genome sequencing of the Australian wild diploid species Gossypium australe highlights disease resistance and delayed gland morphogenesis.</title>
        <authorList>
            <person name="Cai Y."/>
            <person name="Cai X."/>
            <person name="Wang Q."/>
            <person name="Wang P."/>
            <person name="Zhang Y."/>
            <person name="Cai C."/>
            <person name="Xu Y."/>
            <person name="Wang K."/>
            <person name="Zhou Z."/>
            <person name="Wang C."/>
            <person name="Geng S."/>
            <person name="Li B."/>
            <person name="Dong Q."/>
            <person name="Hou Y."/>
            <person name="Wang H."/>
            <person name="Ai P."/>
            <person name="Liu Z."/>
            <person name="Yi F."/>
            <person name="Sun M."/>
            <person name="An G."/>
            <person name="Cheng J."/>
            <person name="Zhang Y."/>
            <person name="Shi Q."/>
            <person name="Xie Y."/>
            <person name="Shi X."/>
            <person name="Chang Y."/>
            <person name="Huang F."/>
            <person name="Chen Y."/>
            <person name="Hong S."/>
            <person name="Mi L."/>
            <person name="Sun Q."/>
            <person name="Zhang L."/>
            <person name="Zhou B."/>
            <person name="Peng R."/>
            <person name="Zhang X."/>
            <person name="Liu F."/>
        </authorList>
    </citation>
    <scope>NUCLEOTIDE SEQUENCE [LARGE SCALE GENOMIC DNA]</scope>
    <source>
        <strain evidence="3">cv. PA1801</strain>
    </source>
</reference>
<feature type="transmembrane region" description="Helical" evidence="1">
    <location>
        <begin position="48"/>
        <end position="68"/>
    </location>
</feature>
<dbReference type="AlphaFoldDB" id="A0A5B6VMK6"/>
<evidence type="ECO:0000313" key="3">
    <source>
        <dbReference type="Proteomes" id="UP000325315"/>
    </source>
</evidence>